<comment type="caution">
    <text evidence="3">The sequence shown here is derived from an EMBL/GenBank/DDBJ whole genome shotgun (WGS) entry which is preliminary data.</text>
</comment>
<dbReference type="Gene3D" id="3.10.620.30">
    <property type="match status" value="1"/>
</dbReference>
<feature type="domain" description="Transglutaminase-like" evidence="2">
    <location>
        <begin position="364"/>
        <end position="437"/>
    </location>
</feature>
<keyword evidence="1" id="KW-0732">Signal</keyword>
<reference evidence="3 4" key="1">
    <citation type="journal article" date="2016" name="Nat. Commun.">
        <title>Thousands of microbial genomes shed light on interconnected biogeochemical processes in an aquifer system.</title>
        <authorList>
            <person name="Anantharaman K."/>
            <person name="Brown C.T."/>
            <person name="Hug L.A."/>
            <person name="Sharon I."/>
            <person name="Castelle C.J."/>
            <person name="Probst A.J."/>
            <person name="Thomas B.C."/>
            <person name="Singh A."/>
            <person name="Wilkins M.J."/>
            <person name="Karaoz U."/>
            <person name="Brodie E.L."/>
            <person name="Williams K.H."/>
            <person name="Hubbard S.S."/>
            <person name="Banfield J.F."/>
        </authorList>
    </citation>
    <scope>NUCLEOTIDE SEQUENCE [LARGE SCALE GENOMIC DNA]</scope>
</reference>
<protein>
    <recommendedName>
        <fullName evidence="2">Transglutaminase-like domain-containing protein</fullName>
    </recommendedName>
</protein>
<name>A0A1F4W402_UNCKA</name>
<evidence type="ECO:0000259" key="2">
    <source>
        <dbReference type="SMART" id="SM00460"/>
    </source>
</evidence>
<dbReference type="InterPro" id="IPR002931">
    <property type="entry name" value="Transglutaminase-like"/>
</dbReference>
<gene>
    <name evidence="3" type="ORF">A2264_05265</name>
</gene>
<feature type="chain" id="PRO_5009515060" description="Transglutaminase-like domain-containing protein" evidence="1">
    <location>
        <begin position="23"/>
        <end position="569"/>
    </location>
</feature>
<evidence type="ECO:0000313" key="4">
    <source>
        <dbReference type="Proteomes" id="UP000176614"/>
    </source>
</evidence>
<proteinExistence type="predicted"/>
<accession>A0A1F4W402</accession>
<sequence>MKARQYLYFVFSVILLSHIQVAAFEAQFATEYLVDFSIQQNGETQVNQQINITNLKDDVIATSYSFTIKYFEIFDVSAQANGNKATPKVETSGNETTIVVNIDDYVIGKGRQNKIELTYKTLDIATKVGEVWNINIPKTQLNNDTSSYNVTLEVKESLGPKIFISPVPDTEKSSDGNHVFNFTKESLRNTGISASFGSYQVLNFKLKYQISNPNYFYANYEVALPPDIKMLQQVKYSTITPSPNSIKLDEDGNAIATFRLKPKQKLQIELNGAARLTGRQINPAFGGKFESLPNTLIEKYTKAQKYWESDSKEIKAISNKIIDTNLNVSQNAQKAYDYVTETLSYNFDALKENFIEREGAVAAANNKKPFTCMEFTDLFVALARSMGIPAREINGYAINSGETTKPVSIQLKNGDLLHSWAEYYDPFYGWVQVDPTWGNTSGIDYFTKLDTNHLAFVVKGIDSEYPYPAGSYRFSDEGKLVEVDYALQGSQTPFDTSLEFKKSLSLNLIKIINGNQKYEVENSGETFVYDIDKTGLNLAPKQKATIWINNTVKGVSYKDYEDKESFWPL</sequence>
<evidence type="ECO:0000256" key="1">
    <source>
        <dbReference type="SAM" id="SignalP"/>
    </source>
</evidence>
<dbReference type="EMBL" id="MEVT01000004">
    <property type="protein sequence ID" value="OGC63753.1"/>
    <property type="molecule type" value="Genomic_DNA"/>
</dbReference>
<evidence type="ECO:0000313" key="3">
    <source>
        <dbReference type="EMBL" id="OGC63753.1"/>
    </source>
</evidence>
<dbReference type="Pfam" id="PF01841">
    <property type="entry name" value="Transglut_core"/>
    <property type="match status" value="1"/>
</dbReference>
<feature type="signal peptide" evidence="1">
    <location>
        <begin position="1"/>
        <end position="22"/>
    </location>
</feature>
<dbReference type="Proteomes" id="UP000176614">
    <property type="component" value="Unassembled WGS sequence"/>
</dbReference>
<dbReference type="InterPro" id="IPR038765">
    <property type="entry name" value="Papain-like_cys_pep_sf"/>
</dbReference>
<dbReference type="PANTHER" id="PTHR33490">
    <property type="entry name" value="BLR5614 PROTEIN-RELATED"/>
    <property type="match status" value="1"/>
</dbReference>
<dbReference type="SMART" id="SM00460">
    <property type="entry name" value="TGc"/>
    <property type="match status" value="1"/>
</dbReference>
<dbReference type="SUPFAM" id="SSF54001">
    <property type="entry name" value="Cysteine proteinases"/>
    <property type="match status" value="1"/>
</dbReference>
<dbReference type="AlphaFoldDB" id="A0A1F4W402"/>
<organism evidence="3 4">
    <name type="scientific">candidate division WWE3 bacterium RIFOXYA2_FULL_46_9</name>
    <dbReference type="NCBI Taxonomy" id="1802636"/>
    <lineage>
        <taxon>Bacteria</taxon>
        <taxon>Katanobacteria</taxon>
    </lineage>
</organism>
<dbReference type="PANTHER" id="PTHR33490:SF6">
    <property type="entry name" value="SLL1049 PROTEIN"/>
    <property type="match status" value="1"/>
</dbReference>